<feature type="domain" description="SEA" evidence="3">
    <location>
        <begin position="271"/>
        <end position="385"/>
    </location>
</feature>
<name>A0A6J0GWZ6_9PASS</name>
<organism evidence="5 6">
    <name type="scientific">Lepidothrix coronata</name>
    <name type="common">blue-crowned manakin</name>
    <dbReference type="NCBI Taxonomy" id="321398"/>
    <lineage>
        <taxon>Eukaryota</taxon>
        <taxon>Metazoa</taxon>
        <taxon>Chordata</taxon>
        <taxon>Craniata</taxon>
        <taxon>Vertebrata</taxon>
        <taxon>Euteleostomi</taxon>
        <taxon>Archelosauria</taxon>
        <taxon>Archosauria</taxon>
        <taxon>Dinosauria</taxon>
        <taxon>Saurischia</taxon>
        <taxon>Theropoda</taxon>
        <taxon>Coelurosauria</taxon>
        <taxon>Aves</taxon>
        <taxon>Neognathae</taxon>
        <taxon>Neoaves</taxon>
        <taxon>Telluraves</taxon>
        <taxon>Australaves</taxon>
        <taxon>Passeriformes</taxon>
        <taxon>Pipridae</taxon>
        <taxon>Lepidothrix</taxon>
    </lineage>
</organism>
<reference evidence="6" key="1">
    <citation type="submission" date="2025-08" db="UniProtKB">
        <authorList>
            <consortium name="RefSeq"/>
        </authorList>
    </citation>
    <scope>IDENTIFICATION</scope>
</reference>
<dbReference type="AlphaFoldDB" id="A0A6J0GWZ6"/>
<keyword evidence="2" id="KW-0812">Transmembrane</keyword>
<feature type="compositionally biased region" description="Polar residues" evidence="1">
    <location>
        <begin position="59"/>
        <end position="82"/>
    </location>
</feature>
<sequence>MTHSPATPRTVASTSGTPPASDTTEASLSSTLGGNTETSAAQHTSTPLTQGQAMLEAGTTPSSMGSPLSPTPTASIGNSATTPPGEGESPTINQGSGMTNDPSAETSHSLPGTSLATPSTPNLKMSTSVNPSVTGTCFNMLEGRDGIQRDLDRLQSSACVNLMKSSKAKCTILRMAWSNPKHYRLAPITLSIQLENVTSTVIQFSWKPQGGRGDSPYTVLLRGKSGEMERRILNETSTAFENLLSGQQYQISVDVSTCSENVSASLTVQTAAEVYSGTTRIINEEFKPEYQNKSSREFQEFETKFITEITKHLPQKIQELKNGTKMCIVINSIENGSVIVLYDIVLDEGQNITEPEISDAFTEALNKSTEFEVDPQMTVIEDPSQNETTGVTAVTTTIFPQNDTTGSTEQTTPDPSQNETTGVTALTTTISPANDTTGLTELTTPVPPQNETTGVTALTTTISLANDTTGLTELTTTIPPQNETTAVTALTPTIFPQNDTTGLTEITSTIPPANDTTGLTELTTPVPPQNETTGVTALKTTVPPENETVAFTGSTSNSIFTTTFPSPPCMPVSIEIQNVTGEEIQLSWTGGSTGSLYSISLMDGKQEINKTTTKETKAVFKYLLPAHAYTIYVGVSSCAENNRTSVTVQTDPVSCFNQAEFCLPENTGCSDLKDVVCSGNQAFACRVVLKNQTFNNALYNSDSEEYKAMAQSIKTDVVREMRLELKDERFDIAVLGFRPGSVIADFISLLPKEEPVDVNLIQTHLSQVLKRKFGNETEVNVQSLSIQSPTDDSSGWRVAVIVLGVLLGVALVLILLAIVFYIYMRKRWGKYLVEPQDSWELFSKSAYKMHNVSFLE</sequence>
<dbReference type="Gene3D" id="2.60.40.10">
    <property type="entry name" value="Immunoglobulins"/>
    <property type="match status" value="2"/>
</dbReference>
<feature type="transmembrane region" description="Helical" evidence="2">
    <location>
        <begin position="796"/>
        <end position="823"/>
    </location>
</feature>
<protein>
    <submittedName>
        <fullName evidence="6">Mucin-12-like</fullName>
    </submittedName>
</protein>
<dbReference type="OrthoDB" id="10040649at2759"/>
<proteinExistence type="predicted"/>
<dbReference type="RefSeq" id="XP_017666361.1">
    <property type="nucleotide sequence ID" value="XM_017810872.1"/>
</dbReference>
<evidence type="ECO:0000259" key="3">
    <source>
        <dbReference type="PROSITE" id="PS50024"/>
    </source>
</evidence>
<evidence type="ECO:0000313" key="6">
    <source>
        <dbReference type="RefSeq" id="XP_017666361.1"/>
    </source>
</evidence>
<dbReference type="GeneID" id="108495304"/>
<dbReference type="SUPFAM" id="SSF82671">
    <property type="entry name" value="SEA domain"/>
    <property type="match status" value="2"/>
</dbReference>
<dbReference type="SMART" id="SM00060">
    <property type="entry name" value="FN3"/>
    <property type="match status" value="2"/>
</dbReference>
<dbReference type="Pfam" id="PF00041">
    <property type="entry name" value="fn3"/>
    <property type="match status" value="1"/>
</dbReference>
<feature type="compositionally biased region" description="Polar residues" evidence="1">
    <location>
        <begin position="90"/>
        <end position="129"/>
    </location>
</feature>
<keyword evidence="2" id="KW-1133">Transmembrane helix</keyword>
<accession>A0A6J0GWZ6</accession>
<evidence type="ECO:0000256" key="2">
    <source>
        <dbReference type="SAM" id="Phobius"/>
    </source>
</evidence>
<dbReference type="PROSITE" id="PS50853">
    <property type="entry name" value="FN3"/>
    <property type="match status" value="2"/>
</dbReference>
<feature type="domain" description="Fibronectin type-III" evidence="4">
    <location>
        <begin position="186"/>
        <end position="273"/>
    </location>
</feature>
<evidence type="ECO:0000256" key="1">
    <source>
        <dbReference type="SAM" id="MobiDB-lite"/>
    </source>
</evidence>
<dbReference type="InterPro" id="IPR036116">
    <property type="entry name" value="FN3_sf"/>
</dbReference>
<evidence type="ECO:0000259" key="4">
    <source>
        <dbReference type="PROSITE" id="PS50853"/>
    </source>
</evidence>
<dbReference type="InterPro" id="IPR000082">
    <property type="entry name" value="SEA_dom"/>
</dbReference>
<dbReference type="Proteomes" id="UP000504624">
    <property type="component" value="Unplaced"/>
</dbReference>
<dbReference type="Pfam" id="PF01390">
    <property type="entry name" value="SEA"/>
    <property type="match status" value="1"/>
</dbReference>
<gene>
    <name evidence="6" type="primary">LOC108495304</name>
</gene>
<dbReference type="CDD" id="cd00063">
    <property type="entry name" value="FN3"/>
    <property type="match status" value="1"/>
</dbReference>
<dbReference type="InterPro" id="IPR036364">
    <property type="entry name" value="SEA_dom_sf"/>
</dbReference>
<feature type="region of interest" description="Disordered" evidence="1">
    <location>
        <begin position="1"/>
        <end position="129"/>
    </location>
</feature>
<dbReference type="InterPro" id="IPR013783">
    <property type="entry name" value="Ig-like_fold"/>
</dbReference>
<dbReference type="SUPFAM" id="SSF49265">
    <property type="entry name" value="Fibronectin type III"/>
    <property type="match status" value="1"/>
</dbReference>
<feature type="compositionally biased region" description="Polar residues" evidence="1">
    <location>
        <begin position="1"/>
        <end position="52"/>
    </location>
</feature>
<keyword evidence="2" id="KW-0472">Membrane</keyword>
<dbReference type="PROSITE" id="PS50024">
    <property type="entry name" value="SEA"/>
    <property type="match status" value="1"/>
</dbReference>
<keyword evidence="5" id="KW-1185">Reference proteome</keyword>
<feature type="domain" description="Fibronectin type-III" evidence="4">
    <location>
        <begin position="570"/>
        <end position="653"/>
    </location>
</feature>
<feature type="region of interest" description="Disordered" evidence="1">
    <location>
        <begin position="400"/>
        <end position="452"/>
    </location>
</feature>
<evidence type="ECO:0000313" key="5">
    <source>
        <dbReference type="Proteomes" id="UP000504624"/>
    </source>
</evidence>
<feature type="region of interest" description="Disordered" evidence="1">
    <location>
        <begin position="510"/>
        <end position="534"/>
    </location>
</feature>
<dbReference type="InterPro" id="IPR003961">
    <property type="entry name" value="FN3_dom"/>
</dbReference>